<protein>
    <submittedName>
        <fullName evidence="2">Uncharacterized protein</fullName>
    </submittedName>
</protein>
<dbReference type="EMBL" id="BAAAXZ010000132">
    <property type="protein sequence ID" value="GAA2936331.1"/>
    <property type="molecule type" value="Genomic_DNA"/>
</dbReference>
<accession>A0ABN3X3E4</accession>
<organism evidence="2 3">
    <name type="scientific">Streptomyces thioluteus</name>
    <dbReference type="NCBI Taxonomy" id="66431"/>
    <lineage>
        <taxon>Bacteria</taxon>
        <taxon>Bacillati</taxon>
        <taxon>Actinomycetota</taxon>
        <taxon>Actinomycetes</taxon>
        <taxon>Kitasatosporales</taxon>
        <taxon>Streptomycetaceae</taxon>
        <taxon>Streptomyces</taxon>
    </lineage>
</organism>
<comment type="caution">
    <text evidence="2">The sequence shown here is derived from an EMBL/GenBank/DDBJ whole genome shotgun (WGS) entry which is preliminary data.</text>
</comment>
<proteinExistence type="predicted"/>
<reference evidence="2 3" key="1">
    <citation type="journal article" date="2019" name="Int. J. Syst. Evol. Microbiol.">
        <title>The Global Catalogue of Microorganisms (GCM) 10K type strain sequencing project: providing services to taxonomists for standard genome sequencing and annotation.</title>
        <authorList>
            <consortium name="The Broad Institute Genomics Platform"/>
            <consortium name="The Broad Institute Genome Sequencing Center for Infectious Disease"/>
            <person name="Wu L."/>
            <person name="Ma J."/>
        </authorList>
    </citation>
    <scope>NUCLEOTIDE SEQUENCE [LARGE SCALE GENOMIC DNA]</scope>
    <source>
        <strain evidence="2 3">JCM 4087</strain>
    </source>
</reference>
<dbReference type="Proteomes" id="UP001501102">
    <property type="component" value="Unassembled WGS sequence"/>
</dbReference>
<gene>
    <name evidence="2" type="ORF">GCM10020221_35100</name>
</gene>
<sequence length="95" mass="9712">MDAVGEGEGSEVEHVGGQEPEEGGTFQHGGNPRLRVGFFLAPPRPSPFLPGLRPGARDAAAPRWQGRSPCGKRRNGGAPSGGGTGAGHTTNRDAV</sequence>
<feature type="region of interest" description="Disordered" evidence="1">
    <location>
        <begin position="1"/>
        <end position="95"/>
    </location>
</feature>
<name>A0ABN3X3E4_STRTU</name>
<evidence type="ECO:0000256" key="1">
    <source>
        <dbReference type="SAM" id="MobiDB-lite"/>
    </source>
</evidence>
<keyword evidence="3" id="KW-1185">Reference proteome</keyword>
<evidence type="ECO:0000313" key="3">
    <source>
        <dbReference type="Proteomes" id="UP001501102"/>
    </source>
</evidence>
<evidence type="ECO:0000313" key="2">
    <source>
        <dbReference type="EMBL" id="GAA2936331.1"/>
    </source>
</evidence>